<dbReference type="Pfam" id="PF00076">
    <property type="entry name" value="RRM_1"/>
    <property type="match status" value="3"/>
</dbReference>
<dbReference type="PANTHER" id="PTHR48036">
    <property type="entry name" value="SPLICING FACTOR (PAD-1), PUTATIVE (AFU_ORTHOLOGUE AFUA_1G15810)-RELATED"/>
    <property type="match status" value="1"/>
</dbReference>
<organism evidence="7 8">
    <name type="scientific">Pseudozyma flocculosa</name>
    <dbReference type="NCBI Taxonomy" id="84751"/>
    <lineage>
        <taxon>Eukaryota</taxon>
        <taxon>Fungi</taxon>
        <taxon>Dikarya</taxon>
        <taxon>Basidiomycota</taxon>
        <taxon>Ustilaginomycotina</taxon>
        <taxon>Ustilaginomycetes</taxon>
        <taxon>Ustilaginales</taxon>
        <taxon>Ustilaginaceae</taxon>
        <taxon>Pseudozyma</taxon>
    </lineage>
</organism>
<dbReference type="SMART" id="SM00360">
    <property type="entry name" value="RRM"/>
    <property type="match status" value="3"/>
</dbReference>
<proteinExistence type="predicted"/>
<gene>
    <name evidence="7" type="ORF">PSFLO_00517</name>
</gene>
<evidence type="ECO:0000256" key="5">
    <source>
        <dbReference type="SAM" id="MobiDB-lite"/>
    </source>
</evidence>
<evidence type="ECO:0000313" key="8">
    <source>
        <dbReference type="Proteomes" id="UP000323386"/>
    </source>
</evidence>
<evidence type="ECO:0000256" key="4">
    <source>
        <dbReference type="PROSITE-ProRule" id="PRU00176"/>
    </source>
</evidence>
<dbReference type="Pfam" id="PF15519">
    <property type="entry name" value="RBM39linker"/>
    <property type="match status" value="1"/>
</dbReference>
<dbReference type="InterPro" id="IPR029123">
    <property type="entry name" value="RBM39_linker"/>
</dbReference>
<keyword evidence="1" id="KW-0597">Phosphoprotein</keyword>
<evidence type="ECO:0000256" key="3">
    <source>
        <dbReference type="ARBA" id="ARBA00022884"/>
    </source>
</evidence>
<feature type="compositionally biased region" description="Acidic residues" evidence="5">
    <location>
        <begin position="142"/>
        <end position="151"/>
    </location>
</feature>
<dbReference type="InterPro" id="IPR035979">
    <property type="entry name" value="RBD_domain_sf"/>
</dbReference>
<dbReference type="CDD" id="cd12283">
    <property type="entry name" value="RRM1_RBM39_like"/>
    <property type="match status" value="1"/>
</dbReference>
<sequence>MYADREEARNGRPGSGGAGYRSSHTPELEIEKIPRKENGSEGRSFSEREKELQEQLRRRALASRGHADGSGNEARTSRSRSPGSSRRSASRSRSRESYRSRRSHTSRAHSSRADDDAEDRRRRRREDRDGYDSRSRRRERDPEDDYDEEEAARERRRRRSDREDPARDRDVDRDYRSSSRRGDRGYEGSSRYDRDRNSSYYGDRDRGRYYDRGDRDRDDYGYGSRRGPIDDDRRPRSRRPSRYASPARSARSGRSHRSPSPGRREAEEYEERSVFCSQLAARLTQRDLGEFFEENLGEGAVKDVRIVMDRVTRRSRGVGYVEFADKELVPKAIALSGNSLYGLPILVQKTDAARNRGEPSESGLPHRPNMPQPNPLPQIDPAMLANLPLPPQLQQAAGTGSPIHLNFGSFGGGSGDRRPRSQKPGPGHPNAAARLYVGSLHFSLTDENIKAVFEPFGEVEYVDLHREADTGKSKGFAFVQFKEPEDAKKALESMNGFDLAGRAIRVGPVNARGSGGGQQQGSGAGAATGANTGPLGGDAQGGHLPTQTSAYDNGGGAGLNPDKRAALMQKLSRTDSPAEPSAESAQQERPASIPQATSTSLLLKNMFNPEEETERDWDLELAEDVKEECQSKYGPVTAIHVEKESAGEIYITFADTDSSTKAMVGLNGRWFGGKPISAQYIPDAFVKARLG</sequence>
<reference evidence="7 8" key="1">
    <citation type="submission" date="2018-03" db="EMBL/GenBank/DDBJ databases">
        <authorList>
            <person name="Guldener U."/>
        </authorList>
    </citation>
    <scope>NUCLEOTIDE SEQUENCE [LARGE SCALE GENOMIC DNA]</scope>
    <source>
        <strain evidence="7 8">DAOM196992</strain>
    </source>
</reference>
<dbReference type="PROSITE" id="PS50102">
    <property type="entry name" value="RRM"/>
    <property type="match status" value="3"/>
</dbReference>
<dbReference type="GO" id="GO:0006397">
    <property type="term" value="P:mRNA processing"/>
    <property type="evidence" value="ECO:0007669"/>
    <property type="project" value="InterPro"/>
</dbReference>
<dbReference type="Proteomes" id="UP000323386">
    <property type="component" value="Unassembled WGS sequence"/>
</dbReference>
<dbReference type="GO" id="GO:0005634">
    <property type="term" value="C:nucleus"/>
    <property type="evidence" value="ECO:0007669"/>
    <property type="project" value="InterPro"/>
</dbReference>
<dbReference type="OrthoDB" id="5411533at2759"/>
<protein>
    <submittedName>
        <fullName evidence="7">Related to RNA-binding region containing protein 2</fullName>
    </submittedName>
</protein>
<feature type="compositionally biased region" description="Polar residues" evidence="5">
    <location>
        <begin position="583"/>
        <end position="595"/>
    </location>
</feature>
<dbReference type="SUPFAM" id="SSF54928">
    <property type="entry name" value="RNA-binding domain, RBD"/>
    <property type="match status" value="2"/>
</dbReference>
<feature type="region of interest" description="Disordered" evidence="5">
    <location>
        <begin position="1"/>
        <end position="271"/>
    </location>
</feature>
<feature type="domain" description="RRM" evidence="6">
    <location>
        <begin position="433"/>
        <end position="511"/>
    </location>
</feature>
<accession>A0A5C3EU25</accession>
<dbReference type="InterPro" id="IPR000504">
    <property type="entry name" value="RRM_dom"/>
</dbReference>
<feature type="domain" description="RRM" evidence="6">
    <location>
        <begin position="599"/>
        <end position="683"/>
    </location>
</feature>
<dbReference type="GO" id="GO:0003723">
    <property type="term" value="F:RNA binding"/>
    <property type="evidence" value="ECO:0007669"/>
    <property type="project" value="UniProtKB-UniRule"/>
</dbReference>
<feature type="region of interest" description="Disordered" evidence="5">
    <location>
        <begin position="510"/>
        <end position="595"/>
    </location>
</feature>
<dbReference type="FunFam" id="3.30.70.330:FF:000888">
    <property type="entry name" value="Related to splicing factor HCC1"/>
    <property type="match status" value="1"/>
</dbReference>
<dbReference type="AlphaFoldDB" id="A0A5C3EU25"/>
<evidence type="ECO:0000313" key="7">
    <source>
        <dbReference type="EMBL" id="SPO35046.1"/>
    </source>
</evidence>
<evidence type="ECO:0000259" key="6">
    <source>
        <dbReference type="PROSITE" id="PS50102"/>
    </source>
</evidence>
<dbReference type="CDD" id="cd12285">
    <property type="entry name" value="RRM3_RBM39_like"/>
    <property type="match status" value="1"/>
</dbReference>
<feature type="compositionally biased region" description="Basic and acidic residues" evidence="5">
    <location>
        <begin position="24"/>
        <end position="57"/>
    </location>
</feature>
<dbReference type="InterPro" id="IPR012677">
    <property type="entry name" value="Nucleotide-bd_a/b_plait_sf"/>
</dbReference>
<dbReference type="EMBL" id="OOIP01000001">
    <property type="protein sequence ID" value="SPO35046.1"/>
    <property type="molecule type" value="Genomic_DNA"/>
</dbReference>
<feature type="compositionally biased region" description="Basic and acidic residues" evidence="5">
    <location>
        <begin position="160"/>
        <end position="220"/>
    </location>
</feature>
<feature type="domain" description="RRM" evidence="6">
    <location>
        <begin position="272"/>
        <end position="352"/>
    </location>
</feature>
<evidence type="ECO:0000256" key="2">
    <source>
        <dbReference type="ARBA" id="ARBA00022737"/>
    </source>
</evidence>
<feature type="compositionally biased region" description="Gly residues" evidence="5">
    <location>
        <begin position="513"/>
        <end position="526"/>
    </location>
</feature>
<feature type="compositionally biased region" description="Basic and acidic residues" evidence="5">
    <location>
        <begin position="111"/>
        <end position="141"/>
    </location>
</feature>
<evidence type="ECO:0000256" key="1">
    <source>
        <dbReference type="ARBA" id="ARBA00022553"/>
    </source>
</evidence>
<dbReference type="Gene3D" id="3.30.70.330">
    <property type="match status" value="3"/>
</dbReference>
<dbReference type="InterPro" id="IPR003954">
    <property type="entry name" value="RRM_euk-type"/>
</dbReference>
<dbReference type="CDD" id="cd12284">
    <property type="entry name" value="RRM2_RBM23_RBM39"/>
    <property type="match status" value="1"/>
</dbReference>
<keyword evidence="2" id="KW-0677">Repeat</keyword>
<dbReference type="SMART" id="SM00361">
    <property type="entry name" value="RRM_1"/>
    <property type="match status" value="2"/>
</dbReference>
<keyword evidence="8" id="KW-1185">Reference proteome</keyword>
<feature type="compositionally biased region" description="Basic and acidic residues" evidence="5">
    <location>
        <begin position="1"/>
        <end position="10"/>
    </location>
</feature>
<feature type="region of interest" description="Disordered" evidence="5">
    <location>
        <begin position="352"/>
        <end position="373"/>
    </location>
</feature>
<dbReference type="InterPro" id="IPR006509">
    <property type="entry name" value="RBM39_SF"/>
</dbReference>
<keyword evidence="3 4" id="KW-0694">RNA-binding</keyword>
<name>A0A5C3EU25_9BASI</name>
<feature type="region of interest" description="Disordered" evidence="5">
    <location>
        <begin position="395"/>
        <end position="431"/>
    </location>
</feature>
<feature type="compositionally biased region" description="Basic residues" evidence="5">
    <location>
        <begin position="100"/>
        <end position="110"/>
    </location>
</feature>